<dbReference type="Pfam" id="PF01890">
    <property type="entry name" value="CbiG_C"/>
    <property type="match status" value="1"/>
</dbReference>
<dbReference type="InterPro" id="IPR052553">
    <property type="entry name" value="CbiG_hydrolase"/>
</dbReference>
<comment type="caution">
    <text evidence="2">The sequence shown here is derived from an EMBL/GenBank/DDBJ whole genome shotgun (WGS) entry which is preliminary data.</text>
</comment>
<dbReference type="InterPro" id="IPR002750">
    <property type="entry name" value="CobE/GbiG_C"/>
</dbReference>
<dbReference type="SUPFAM" id="SSF159664">
    <property type="entry name" value="CobE/GbiG C-terminal domain-like"/>
    <property type="match status" value="1"/>
</dbReference>
<dbReference type="EMBL" id="JBIAQY010000002">
    <property type="protein sequence ID" value="MFF3567099.1"/>
    <property type="molecule type" value="Genomic_DNA"/>
</dbReference>
<gene>
    <name evidence="2" type="ORF">ACFYXQ_04885</name>
</gene>
<name>A0ABW6RSV5_9NOCA</name>
<proteinExistence type="predicted"/>
<feature type="domain" description="CobE/GbiG C-terminal" evidence="1">
    <location>
        <begin position="11"/>
        <end position="127"/>
    </location>
</feature>
<reference evidence="2 3" key="1">
    <citation type="submission" date="2024-10" db="EMBL/GenBank/DDBJ databases">
        <title>The Natural Products Discovery Center: Release of the First 8490 Sequenced Strains for Exploring Actinobacteria Biosynthetic Diversity.</title>
        <authorList>
            <person name="Kalkreuter E."/>
            <person name="Kautsar S.A."/>
            <person name="Yang D."/>
            <person name="Bader C.D."/>
            <person name="Teijaro C.N."/>
            <person name="Fluegel L."/>
            <person name="Davis C.M."/>
            <person name="Simpson J.R."/>
            <person name="Lauterbach L."/>
            <person name="Steele A.D."/>
            <person name="Gui C."/>
            <person name="Meng S."/>
            <person name="Li G."/>
            <person name="Viehrig K."/>
            <person name="Ye F."/>
            <person name="Su P."/>
            <person name="Kiefer A.F."/>
            <person name="Nichols A."/>
            <person name="Cepeda A.J."/>
            <person name="Yan W."/>
            <person name="Fan B."/>
            <person name="Jiang Y."/>
            <person name="Adhikari A."/>
            <person name="Zheng C.-J."/>
            <person name="Schuster L."/>
            <person name="Cowan T.M."/>
            <person name="Smanski M.J."/>
            <person name="Chevrette M.G."/>
            <person name="De Carvalho L.P.S."/>
            <person name="Shen B."/>
        </authorList>
    </citation>
    <scope>NUCLEOTIDE SEQUENCE [LARGE SCALE GENOMIC DNA]</scope>
    <source>
        <strain evidence="2 3">NPDC002593</strain>
    </source>
</reference>
<dbReference type="RefSeq" id="WP_387402646.1">
    <property type="nucleotide sequence ID" value="NZ_JBIAQY010000002.1"/>
</dbReference>
<evidence type="ECO:0000313" key="2">
    <source>
        <dbReference type="EMBL" id="MFF3567099.1"/>
    </source>
</evidence>
<evidence type="ECO:0000259" key="1">
    <source>
        <dbReference type="Pfam" id="PF01890"/>
    </source>
</evidence>
<keyword evidence="3" id="KW-1185">Reference proteome</keyword>
<dbReference type="PANTHER" id="PTHR37477">
    <property type="entry name" value="COBALT-PRECORRIN-5A HYDROLASE"/>
    <property type="match status" value="1"/>
</dbReference>
<dbReference type="Gene3D" id="3.30.420.180">
    <property type="entry name" value="CobE/GbiG C-terminal domain"/>
    <property type="match status" value="1"/>
</dbReference>
<dbReference type="PANTHER" id="PTHR37477:SF1">
    <property type="entry name" value="COBALT-PRECORRIN-5A HYDROLASE"/>
    <property type="match status" value="1"/>
</dbReference>
<organism evidence="2 3">
    <name type="scientific">Nocardia jiangxiensis</name>
    <dbReference type="NCBI Taxonomy" id="282685"/>
    <lineage>
        <taxon>Bacteria</taxon>
        <taxon>Bacillati</taxon>
        <taxon>Actinomycetota</taxon>
        <taxon>Actinomycetes</taxon>
        <taxon>Mycobacteriales</taxon>
        <taxon>Nocardiaceae</taxon>
        <taxon>Nocardia</taxon>
    </lineage>
</organism>
<evidence type="ECO:0000313" key="3">
    <source>
        <dbReference type="Proteomes" id="UP001601992"/>
    </source>
</evidence>
<dbReference type="InterPro" id="IPR036518">
    <property type="entry name" value="CobE/GbiG_C_sf"/>
</dbReference>
<accession>A0ABW6RSV5</accession>
<sequence>MCESGPGSGELVVGVGCRPVTAAADILRAVREVVGNEKFRALATIDRRASEPGISSAAAELGVPVIAFTADELAEVGVPNPAARTRAAVATASVAEAAALLACEKYRGTAYLVTPKTVRGPVTVAAASCRQRMVPSVGL</sequence>
<dbReference type="Proteomes" id="UP001601992">
    <property type="component" value="Unassembled WGS sequence"/>
</dbReference>
<protein>
    <submittedName>
        <fullName evidence="2">Cobalamin biosynthesis protein</fullName>
    </submittedName>
</protein>